<dbReference type="EMBL" id="JWHL01000008">
    <property type="protein sequence ID" value="MBR1369077.1"/>
    <property type="molecule type" value="Genomic_DNA"/>
</dbReference>
<dbReference type="SUPFAM" id="SSF52091">
    <property type="entry name" value="SpoIIaa-like"/>
    <property type="match status" value="1"/>
</dbReference>
<evidence type="ECO:0000313" key="3">
    <source>
        <dbReference type="EMBL" id="MBR1369077.1"/>
    </source>
</evidence>
<dbReference type="NCBIfam" id="TIGR00377">
    <property type="entry name" value="ant_ant_sig"/>
    <property type="match status" value="1"/>
</dbReference>
<dbReference type="AlphaFoldDB" id="A0A8J7W9W3"/>
<dbReference type="InterPro" id="IPR036513">
    <property type="entry name" value="STAS_dom_sf"/>
</dbReference>
<dbReference type="InterPro" id="IPR002645">
    <property type="entry name" value="STAS_dom"/>
</dbReference>
<sequence>MLEIETGMEEDIGIIRPSGRLDAASFTLLDAAFERLIGEGLRIIILDAGELLYTSSSGLRVLLSAQKRLKQTGGELRIAALRPEIDAVFTMTGLTSVFTIRESVSEALSG</sequence>
<name>A0A8J7W9W3_9EURY</name>
<reference evidence="3" key="1">
    <citation type="submission" date="2014-12" db="EMBL/GenBank/DDBJ databases">
        <authorList>
            <person name="Huang H.-H."/>
            <person name="Chen S.-C."/>
            <person name="Lai M.-C."/>
        </authorList>
    </citation>
    <scope>NUCLEOTIDE SEQUENCE</scope>
    <source>
        <strain evidence="3">K1F9705b</strain>
    </source>
</reference>
<evidence type="ECO:0000259" key="2">
    <source>
        <dbReference type="PROSITE" id="PS50801"/>
    </source>
</evidence>
<dbReference type="Proteomes" id="UP000730161">
    <property type="component" value="Unassembled WGS sequence"/>
</dbReference>
<keyword evidence="4" id="KW-1185">Reference proteome</keyword>
<evidence type="ECO:0000313" key="4">
    <source>
        <dbReference type="Proteomes" id="UP000730161"/>
    </source>
</evidence>
<dbReference type="Pfam" id="PF01740">
    <property type="entry name" value="STAS"/>
    <property type="match status" value="1"/>
</dbReference>
<comment type="caution">
    <text evidence="3">The sequence shown here is derived from an EMBL/GenBank/DDBJ whole genome shotgun (WGS) entry which is preliminary data.</text>
</comment>
<dbReference type="PROSITE" id="PS50801">
    <property type="entry name" value="STAS"/>
    <property type="match status" value="1"/>
</dbReference>
<dbReference type="InterPro" id="IPR003658">
    <property type="entry name" value="Anti-sigma_ant"/>
</dbReference>
<feature type="domain" description="STAS" evidence="2">
    <location>
        <begin position="2"/>
        <end position="110"/>
    </location>
</feature>
<protein>
    <recommendedName>
        <fullName evidence="2">STAS domain-containing protein</fullName>
    </recommendedName>
</protein>
<dbReference type="RefSeq" id="WP_211530756.1">
    <property type="nucleotide sequence ID" value="NZ_JWHL01000008.1"/>
</dbReference>
<dbReference type="OrthoDB" id="70392at2157"/>
<dbReference type="Gene3D" id="3.30.750.24">
    <property type="entry name" value="STAS domain"/>
    <property type="match status" value="1"/>
</dbReference>
<accession>A0A8J7W9W3</accession>
<dbReference type="CDD" id="cd07043">
    <property type="entry name" value="STAS_anti-anti-sigma_factors"/>
    <property type="match status" value="1"/>
</dbReference>
<organism evidence="3 4">
    <name type="scientific">Methanocalculus chunghsingensis</name>
    <dbReference type="NCBI Taxonomy" id="156457"/>
    <lineage>
        <taxon>Archaea</taxon>
        <taxon>Methanobacteriati</taxon>
        <taxon>Methanobacteriota</taxon>
        <taxon>Stenosarchaea group</taxon>
        <taxon>Methanomicrobia</taxon>
        <taxon>Methanomicrobiales</taxon>
        <taxon>Methanocalculaceae</taxon>
        <taxon>Methanocalculus</taxon>
    </lineage>
</organism>
<dbReference type="PANTHER" id="PTHR33495">
    <property type="entry name" value="ANTI-SIGMA FACTOR ANTAGONIST TM_1081-RELATED-RELATED"/>
    <property type="match status" value="1"/>
</dbReference>
<proteinExistence type="inferred from homology"/>
<dbReference type="GO" id="GO:0043856">
    <property type="term" value="F:anti-sigma factor antagonist activity"/>
    <property type="evidence" value="ECO:0007669"/>
    <property type="project" value="InterPro"/>
</dbReference>
<evidence type="ECO:0000256" key="1">
    <source>
        <dbReference type="ARBA" id="ARBA00009013"/>
    </source>
</evidence>
<gene>
    <name evidence="3" type="ORF">RJ53_06015</name>
</gene>
<comment type="similarity">
    <text evidence="1">Belongs to the anti-sigma-factor antagonist family.</text>
</comment>